<gene>
    <name evidence="8" type="ORF">IFO69_15040</name>
</gene>
<evidence type="ECO:0000256" key="4">
    <source>
        <dbReference type="ARBA" id="ARBA00023136"/>
    </source>
</evidence>
<dbReference type="Gene3D" id="1.25.40.390">
    <property type="match status" value="1"/>
</dbReference>
<keyword evidence="5" id="KW-0998">Cell outer membrane</keyword>
<evidence type="ECO:0000259" key="6">
    <source>
        <dbReference type="Pfam" id="PF07980"/>
    </source>
</evidence>
<evidence type="ECO:0000256" key="3">
    <source>
        <dbReference type="ARBA" id="ARBA00022729"/>
    </source>
</evidence>
<keyword evidence="9" id="KW-1185">Reference proteome</keyword>
<dbReference type="Pfam" id="PF14322">
    <property type="entry name" value="SusD-like_3"/>
    <property type="match status" value="1"/>
</dbReference>
<dbReference type="SUPFAM" id="SSF48452">
    <property type="entry name" value="TPR-like"/>
    <property type="match status" value="1"/>
</dbReference>
<dbReference type="PROSITE" id="PS51257">
    <property type="entry name" value="PROKAR_LIPOPROTEIN"/>
    <property type="match status" value="1"/>
</dbReference>
<evidence type="ECO:0000256" key="2">
    <source>
        <dbReference type="ARBA" id="ARBA00006275"/>
    </source>
</evidence>
<dbReference type="Pfam" id="PF07980">
    <property type="entry name" value="SusD_RagB"/>
    <property type="match status" value="1"/>
</dbReference>
<keyword evidence="4" id="KW-0472">Membrane</keyword>
<dbReference type="InterPro" id="IPR033985">
    <property type="entry name" value="SusD-like_N"/>
</dbReference>
<dbReference type="InterPro" id="IPR012944">
    <property type="entry name" value="SusD_RagB_dom"/>
</dbReference>
<evidence type="ECO:0000256" key="5">
    <source>
        <dbReference type="ARBA" id="ARBA00023237"/>
    </source>
</evidence>
<accession>A0ABR9AP29</accession>
<dbReference type="InterPro" id="IPR011990">
    <property type="entry name" value="TPR-like_helical_dom_sf"/>
</dbReference>
<dbReference type="RefSeq" id="WP_192010952.1">
    <property type="nucleotide sequence ID" value="NZ_JACYTQ010000005.1"/>
</dbReference>
<name>A0ABR9AP29_9BACT</name>
<keyword evidence="3" id="KW-0732">Signal</keyword>
<reference evidence="8 9" key="1">
    <citation type="submission" date="2020-09" db="EMBL/GenBank/DDBJ databases">
        <title>Echinicola sp. CAU 1574 isolated from sand of Sido Beach.</title>
        <authorList>
            <person name="Kim W."/>
        </authorList>
    </citation>
    <scope>NUCLEOTIDE SEQUENCE [LARGE SCALE GENOMIC DNA]</scope>
    <source>
        <strain evidence="8 9">CAU 1574</strain>
    </source>
</reference>
<proteinExistence type="inferred from homology"/>
<comment type="similarity">
    <text evidence="2">Belongs to the SusD family.</text>
</comment>
<evidence type="ECO:0000256" key="1">
    <source>
        <dbReference type="ARBA" id="ARBA00004442"/>
    </source>
</evidence>
<comment type="subcellular location">
    <subcellularLocation>
        <location evidence="1">Cell outer membrane</location>
    </subcellularLocation>
</comment>
<evidence type="ECO:0000313" key="9">
    <source>
        <dbReference type="Proteomes" id="UP000647133"/>
    </source>
</evidence>
<protein>
    <submittedName>
        <fullName evidence="8">RagB/SusD family nutrient uptake outer membrane protein</fullName>
    </submittedName>
</protein>
<dbReference type="EMBL" id="JACYTQ010000005">
    <property type="protein sequence ID" value="MBD8490071.1"/>
    <property type="molecule type" value="Genomic_DNA"/>
</dbReference>
<organism evidence="8 9">
    <name type="scientific">Echinicola arenosa</name>
    <dbReference type="NCBI Taxonomy" id="2774144"/>
    <lineage>
        <taxon>Bacteria</taxon>
        <taxon>Pseudomonadati</taxon>
        <taxon>Bacteroidota</taxon>
        <taxon>Cytophagia</taxon>
        <taxon>Cytophagales</taxon>
        <taxon>Cyclobacteriaceae</taxon>
        <taxon>Echinicola</taxon>
    </lineage>
</organism>
<feature type="domain" description="RagB/SusD" evidence="6">
    <location>
        <begin position="337"/>
        <end position="453"/>
    </location>
</feature>
<evidence type="ECO:0000313" key="8">
    <source>
        <dbReference type="EMBL" id="MBD8490071.1"/>
    </source>
</evidence>
<evidence type="ECO:0000259" key="7">
    <source>
        <dbReference type="Pfam" id="PF14322"/>
    </source>
</evidence>
<comment type="caution">
    <text evidence="8">The sequence shown here is derived from an EMBL/GenBank/DDBJ whole genome shotgun (WGS) entry which is preliminary data.</text>
</comment>
<sequence>MKNKLSPIFTIMIISILHLLTSCEEFLDERPDKNIVIPQTTEDLQALLDANNMGMNDAPSLGILSSDDLIITEEGFQGLRNEIEQNAYLWKEEIFIDFGADWATPYQQVFYANTVLDQAKEISPVTPEETSELATVVASARFYRSNAFLNLLFCFAPAYENGNNEHKLGIPLQLSGSINEAVSRADLETSYAQVINDLEVCINDLPDINEYVTRPSKVAAHALLARCYLSMGSYEKSLEHAEAALLIKHELLDYALVATDSRYAFDLDSPELLFYNQVISYSYMASSMTLVNPSLYAFYEEGDYRKEVLFNEQPDGNGFKGNYTGGFRYFTGLAVDEMYLIKAECLVRVGEIDEGMETLNELRSYRIKENSFSDLEANSKEEALDLVLMERRKELLFRGLRWMDLKRLNLEPGRQMALQRTLDGRQYELLPNSNRYVLPIPPNEINISGIVQNSR</sequence>
<dbReference type="Proteomes" id="UP000647133">
    <property type="component" value="Unassembled WGS sequence"/>
</dbReference>
<feature type="domain" description="SusD-like N-terminal" evidence="7">
    <location>
        <begin position="25"/>
        <end position="229"/>
    </location>
</feature>